<dbReference type="EMBL" id="AZBU02000014">
    <property type="protein sequence ID" value="TKR57713.1"/>
    <property type="molecule type" value="Genomic_DNA"/>
</dbReference>
<dbReference type="AlphaFoldDB" id="A0A4U5LP85"/>
<keyword evidence="2" id="KW-1185">Reference proteome</keyword>
<dbReference type="Proteomes" id="UP000298663">
    <property type="component" value="Unassembled WGS sequence"/>
</dbReference>
<protein>
    <submittedName>
        <fullName evidence="1">Uncharacterized protein</fullName>
    </submittedName>
</protein>
<name>A0A4U5LP85_STECR</name>
<sequence>MVFFDKLGGLVHGTSVSEVAGIAYWTVKTASEAAEQVFNKPFVVPALAATLPSWLRPSLSRRRWSPGIRSWRSGSSAATMMSWGGGKKPEILRTLNPQFSGVTPAFVSVLQSVGATGVISGSTQVAVGAIAGWISDIVQKKNSELEVSK</sequence>
<reference evidence="1 2" key="1">
    <citation type="journal article" date="2015" name="Genome Biol.">
        <title>Comparative genomics of Steinernema reveals deeply conserved gene regulatory networks.</title>
        <authorList>
            <person name="Dillman A.R."/>
            <person name="Macchietto M."/>
            <person name="Porter C.F."/>
            <person name="Rogers A."/>
            <person name="Williams B."/>
            <person name="Antoshechkin I."/>
            <person name="Lee M.M."/>
            <person name="Goodwin Z."/>
            <person name="Lu X."/>
            <person name="Lewis E.E."/>
            <person name="Goodrich-Blair H."/>
            <person name="Stock S.P."/>
            <person name="Adams B.J."/>
            <person name="Sternberg P.W."/>
            <person name="Mortazavi A."/>
        </authorList>
    </citation>
    <scope>NUCLEOTIDE SEQUENCE [LARGE SCALE GENOMIC DNA]</scope>
    <source>
        <strain evidence="1 2">ALL</strain>
    </source>
</reference>
<proteinExistence type="predicted"/>
<reference evidence="1 2" key="2">
    <citation type="journal article" date="2019" name="G3 (Bethesda)">
        <title>Hybrid Assembly of the Genome of the Entomopathogenic Nematode Steinernema carpocapsae Identifies the X-Chromosome.</title>
        <authorList>
            <person name="Serra L."/>
            <person name="Macchietto M."/>
            <person name="Macias-Munoz A."/>
            <person name="McGill C.J."/>
            <person name="Rodriguez I.M."/>
            <person name="Rodriguez B."/>
            <person name="Murad R."/>
            <person name="Mortazavi A."/>
        </authorList>
    </citation>
    <scope>NUCLEOTIDE SEQUENCE [LARGE SCALE GENOMIC DNA]</scope>
    <source>
        <strain evidence="1 2">ALL</strain>
    </source>
</reference>
<comment type="caution">
    <text evidence="1">The sequence shown here is derived from an EMBL/GenBank/DDBJ whole genome shotgun (WGS) entry which is preliminary data.</text>
</comment>
<organism evidence="1 2">
    <name type="scientific">Steinernema carpocapsae</name>
    <name type="common">Entomopathogenic nematode</name>
    <dbReference type="NCBI Taxonomy" id="34508"/>
    <lineage>
        <taxon>Eukaryota</taxon>
        <taxon>Metazoa</taxon>
        <taxon>Ecdysozoa</taxon>
        <taxon>Nematoda</taxon>
        <taxon>Chromadorea</taxon>
        <taxon>Rhabditida</taxon>
        <taxon>Tylenchina</taxon>
        <taxon>Panagrolaimomorpha</taxon>
        <taxon>Strongyloidoidea</taxon>
        <taxon>Steinernematidae</taxon>
        <taxon>Steinernema</taxon>
    </lineage>
</organism>
<gene>
    <name evidence="1" type="ORF">L596_030378</name>
</gene>
<evidence type="ECO:0000313" key="1">
    <source>
        <dbReference type="EMBL" id="TKR57713.1"/>
    </source>
</evidence>
<accession>A0A4U5LP85</accession>
<evidence type="ECO:0000313" key="2">
    <source>
        <dbReference type="Proteomes" id="UP000298663"/>
    </source>
</evidence>